<organism evidence="6 7">
    <name type="scientific">Ktedonobacter robiniae</name>
    <dbReference type="NCBI Taxonomy" id="2778365"/>
    <lineage>
        <taxon>Bacteria</taxon>
        <taxon>Bacillati</taxon>
        <taxon>Chloroflexota</taxon>
        <taxon>Ktedonobacteria</taxon>
        <taxon>Ktedonobacterales</taxon>
        <taxon>Ktedonobacteraceae</taxon>
        <taxon>Ktedonobacter</taxon>
    </lineage>
</organism>
<reference evidence="6 7" key="1">
    <citation type="journal article" date="2021" name="Int. J. Syst. Evol. Microbiol.">
        <title>Reticulibacter mediterranei gen. nov., sp. nov., within the new family Reticulibacteraceae fam. nov., and Ktedonospora formicarum gen. nov., sp. nov., Ktedonobacter robiniae sp. nov., Dictyobacter formicarum sp. nov. and Dictyobacter arantiisoli sp. nov., belonging to the class Ktedonobacteria.</title>
        <authorList>
            <person name="Yabe S."/>
            <person name="Zheng Y."/>
            <person name="Wang C.M."/>
            <person name="Sakai Y."/>
            <person name="Abe K."/>
            <person name="Yokota A."/>
            <person name="Donadio S."/>
            <person name="Cavaletti L."/>
            <person name="Monciardini P."/>
        </authorList>
    </citation>
    <scope>NUCLEOTIDE SEQUENCE [LARGE SCALE GENOMIC DNA]</scope>
    <source>
        <strain evidence="6 7">SOSP1-30</strain>
    </source>
</reference>
<dbReference type="SUPFAM" id="SSF46894">
    <property type="entry name" value="C-terminal effector domain of the bipartite response regulators"/>
    <property type="match status" value="1"/>
</dbReference>
<dbReference type="CDD" id="cd06170">
    <property type="entry name" value="LuxR_C_like"/>
    <property type="match status" value="1"/>
</dbReference>
<dbReference type="Gene3D" id="1.10.10.10">
    <property type="entry name" value="Winged helix-like DNA-binding domain superfamily/Winged helix DNA-binding domain"/>
    <property type="match status" value="1"/>
</dbReference>
<dbReference type="Gene3D" id="3.40.50.300">
    <property type="entry name" value="P-loop containing nucleotide triphosphate hydrolases"/>
    <property type="match status" value="1"/>
</dbReference>
<dbReference type="Pfam" id="PF25873">
    <property type="entry name" value="WHD_MalT"/>
    <property type="match status" value="1"/>
</dbReference>
<evidence type="ECO:0000256" key="4">
    <source>
        <dbReference type="SAM" id="MobiDB-lite"/>
    </source>
</evidence>
<dbReference type="InterPro" id="IPR007111">
    <property type="entry name" value="NACHT_NTPase"/>
</dbReference>
<feature type="region of interest" description="Disordered" evidence="4">
    <location>
        <begin position="1"/>
        <end position="22"/>
    </location>
</feature>
<dbReference type="SMART" id="SM00421">
    <property type="entry name" value="HTH_LUXR"/>
    <property type="match status" value="1"/>
</dbReference>
<dbReference type="Pfam" id="PF00196">
    <property type="entry name" value="GerE"/>
    <property type="match status" value="1"/>
</dbReference>
<dbReference type="PANTHER" id="PTHR44688">
    <property type="entry name" value="DNA-BINDING TRANSCRIPTIONAL ACTIVATOR DEVR_DOSR"/>
    <property type="match status" value="1"/>
</dbReference>
<dbReference type="EMBL" id="BNJG01000003">
    <property type="protein sequence ID" value="GHO59035.1"/>
    <property type="molecule type" value="Genomic_DNA"/>
</dbReference>
<dbReference type="InterPro" id="IPR016032">
    <property type="entry name" value="Sig_transdc_resp-reg_C-effctor"/>
</dbReference>
<dbReference type="InterPro" id="IPR011990">
    <property type="entry name" value="TPR-like_helical_dom_sf"/>
</dbReference>
<evidence type="ECO:0000259" key="5">
    <source>
        <dbReference type="PROSITE" id="PS50043"/>
    </source>
</evidence>
<dbReference type="RefSeq" id="WP_201375255.1">
    <property type="nucleotide sequence ID" value="NZ_BNJG01000003.1"/>
</dbReference>
<evidence type="ECO:0000256" key="1">
    <source>
        <dbReference type="ARBA" id="ARBA00023015"/>
    </source>
</evidence>
<name>A0ABQ3V3H9_9CHLR</name>
<dbReference type="PROSITE" id="PS00622">
    <property type="entry name" value="HTH_LUXR_1"/>
    <property type="match status" value="1"/>
</dbReference>
<dbReference type="SUPFAM" id="SSF52540">
    <property type="entry name" value="P-loop containing nucleoside triphosphate hydrolases"/>
    <property type="match status" value="1"/>
</dbReference>
<feature type="domain" description="HTH luxR-type" evidence="5">
    <location>
        <begin position="866"/>
        <end position="931"/>
    </location>
</feature>
<evidence type="ECO:0000313" key="7">
    <source>
        <dbReference type="Proteomes" id="UP000654345"/>
    </source>
</evidence>
<keyword evidence="3" id="KW-0804">Transcription</keyword>
<dbReference type="InterPro" id="IPR036388">
    <property type="entry name" value="WH-like_DNA-bd_sf"/>
</dbReference>
<keyword evidence="7" id="KW-1185">Reference proteome</keyword>
<evidence type="ECO:0000256" key="3">
    <source>
        <dbReference type="ARBA" id="ARBA00023163"/>
    </source>
</evidence>
<keyword evidence="1" id="KW-0805">Transcription regulation</keyword>
<dbReference type="InterPro" id="IPR041617">
    <property type="entry name" value="TPR_MalT"/>
</dbReference>
<evidence type="ECO:0000256" key="2">
    <source>
        <dbReference type="ARBA" id="ARBA00023125"/>
    </source>
</evidence>
<dbReference type="SMART" id="SM00382">
    <property type="entry name" value="AAA"/>
    <property type="match status" value="1"/>
</dbReference>
<accession>A0ABQ3V3H9</accession>
<dbReference type="InterPro" id="IPR000792">
    <property type="entry name" value="Tscrpt_reg_LuxR_C"/>
</dbReference>
<dbReference type="Pfam" id="PF17874">
    <property type="entry name" value="TPR_MalT"/>
    <property type="match status" value="1"/>
</dbReference>
<proteinExistence type="predicted"/>
<dbReference type="InterPro" id="IPR003593">
    <property type="entry name" value="AAA+_ATPase"/>
</dbReference>
<dbReference type="Gene3D" id="1.25.40.10">
    <property type="entry name" value="Tetratricopeptide repeat domain"/>
    <property type="match status" value="1"/>
</dbReference>
<dbReference type="PROSITE" id="PS50043">
    <property type="entry name" value="HTH_LUXR_2"/>
    <property type="match status" value="1"/>
</dbReference>
<dbReference type="Pfam" id="PF05729">
    <property type="entry name" value="NACHT"/>
    <property type="match status" value="1"/>
</dbReference>
<dbReference type="PRINTS" id="PR00038">
    <property type="entry name" value="HTHLUXR"/>
</dbReference>
<protein>
    <submittedName>
        <fullName evidence="6">Helix-turn-helix transcriptional regulator</fullName>
    </submittedName>
</protein>
<comment type="caution">
    <text evidence="6">The sequence shown here is derived from an EMBL/GenBank/DDBJ whole genome shotgun (WGS) entry which is preliminary data.</text>
</comment>
<dbReference type="PANTHER" id="PTHR44688:SF16">
    <property type="entry name" value="DNA-BINDING TRANSCRIPTIONAL ACTIVATOR DEVR_DOSR"/>
    <property type="match status" value="1"/>
</dbReference>
<evidence type="ECO:0000313" key="6">
    <source>
        <dbReference type="EMBL" id="GHO59035.1"/>
    </source>
</evidence>
<dbReference type="InterPro" id="IPR027417">
    <property type="entry name" value="P-loop_NTPase"/>
</dbReference>
<gene>
    <name evidence="6" type="primary">malT_7</name>
    <name evidence="6" type="ORF">KSB_75100</name>
</gene>
<dbReference type="Proteomes" id="UP000654345">
    <property type="component" value="Unassembled WGS sequence"/>
</dbReference>
<dbReference type="InterPro" id="IPR059106">
    <property type="entry name" value="WHD_MalT"/>
</dbReference>
<dbReference type="SUPFAM" id="SSF48452">
    <property type="entry name" value="TPR-like"/>
    <property type="match status" value="1"/>
</dbReference>
<keyword evidence="2" id="KW-0238">DNA-binding</keyword>
<sequence length="939" mass="106574">MGHDNHTPHNTTPEPDLRSSPHSLLATKFLPPVSTHEIIARPRLLALLNAGLHRRLMLISAAAGFGKTTLLASWVRTFPPDHPPVAWVSLDAGDNAPLQFWAYVLTALEQCRPGLSPLPVASLSEIPQPSWQAVLATLINNLARQSEPLVLVLDNYEEITEPAIHALLSSLLEHLPPTLCVVLATRTDPPFSLARLRAQAQIQELRAEQLRATSEEMTAFFWSVMDLRLAEQDIQAVDARLQGWWAGMQLAALTLKEKAHPNDLLQALQGKPRALFEYLVQEVLKRQPEQVQTFLLRTSILSRLHNSLCNAVLEQQDSQLFLEEIERANLFLSPLDEQRQWYAYHPLWSSVLRAQLERTSPSEVPGLHLRASQWYAAQQMHGEAIQHALQAHEWSWAALLMEQIPRQDLWSRLEYALLPSWMEQLPREVLRERPRLCLASAQSLFWIAAPDVTESWVRDARRAWTRAHLWEEQTPMTRDAHGPEAPLHLLGEIAALQATIAGFYHGDAGATRAFCQEALTHLEEQQWAARVQMAFAQARANVSQGYVERGALQLQAEWSRIKAKGDQTLESIYWREAVWESTMAGKLHQAWQLSQQAIHALQTLEGPLPTQVCWPYTYQARILHEWNRLEEAQHLAEQAIELGEQTELLAFLPLAYTLLLRITLSQRRLEEARKASRQMEYAWRNSPSPYRAAIWSSVDQMRFWLAGGDLEQARRWAREVKLRDPLDSPLARERQDVAFAHLLLAESQADQALNLLIPLVERATVTQRWNHVLEMWLLQIQAYHMLQRQREALSLLAQAVHLGASEGYIRHFVDGGAAIAGLLSQLREQEHQKEDLPYLETLLRAFKQQPVAQPTHLESEPSSRPPQQLLDPLSAREQEVLRLLARGASNQDIAEALVVAISTVKHHISNILSKLEATNRTQAVARARALGLLSSDHLD</sequence>